<dbReference type="InterPro" id="IPR008991">
    <property type="entry name" value="Translation_prot_SH3-like_sf"/>
</dbReference>
<accession>A0A0C9WSL9</accession>
<organism evidence="1 2">
    <name type="scientific">Laccaria amethystina LaAM-08-1</name>
    <dbReference type="NCBI Taxonomy" id="1095629"/>
    <lineage>
        <taxon>Eukaryota</taxon>
        <taxon>Fungi</taxon>
        <taxon>Dikarya</taxon>
        <taxon>Basidiomycota</taxon>
        <taxon>Agaricomycotina</taxon>
        <taxon>Agaricomycetes</taxon>
        <taxon>Agaricomycetidae</taxon>
        <taxon>Agaricales</taxon>
        <taxon>Agaricineae</taxon>
        <taxon>Hydnangiaceae</taxon>
        <taxon>Laccaria</taxon>
    </lineage>
</organism>
<dbReference type="Gene3D" id="2.30.30.30">
    <property type="match status" value="1"/>
</dbReference>
<proteinExistence type="predicted"/>
<protein>
    <submittedName>
        <fullName evidence="1">Uncharacterized protein</fullName>
    </submittedName>
</protein>
<sequence length="279" mass="31349">MPEEFARFSACSEIPLKNIRIGDAVCVTSGDHQGFIGWVVNKEANDPSIFNDKTGNKVRVSSDIVNFFTPDFHYNATAPKFKLHFMAAQKDAMKSDSNNHLVGKHVTKITLPIPYSHLLHPTVPPPEVLATPLPNLQDIPTSPAWNPSLHTPCPGDDASPPYWLRDSCFNGMKLSLQFIHTYPDFFNRKHEGKCGKFQQVIWDTVQIRDSFQMLEVPFKYLIPVRPEAACQTSTAFDGPHKGCQFKIQYVCGCSDLKASSDRRKINTKIPMKDLVATWG</sequence>
<reference evidence="2" key="2">
    <citation type="submission" date="2015-01" db="EMBL/GenBank/DDBJ databases">
        <title>Evolutionary Origins and Diversification of the Mycorrhizal Mutualists.</title>
        <authorList>
            <consortium name="DOE Joint Genome Institute"/>
            <consortium name="Mycorrhizal Genomics Consortium"/>
            <person name="Kohler A."/>
            <person name="Kuo A."/>
            <person name="Nagy L.G."/>
            <person name="Floudas D."/>
            <person name="Copeland A."/>
            <person name="Barry K.W."/>
            <person name="Cichocki N."/>
            <person name="Veneault-Fourrey C."/>
            <person name="LaButti K."/>
            <person name="Lindquist E.A."/>
            <person name="Lipzen A."/>
            <person name="Lundell T."/>
            <person name="Morin E."/>
            <person name="Murat C."/>
            <person name="Riley R."/>
            <person name="Ohm R."/>
            <person name="Sun H."/>
            <person name="Tunlid A."/>
            <person name="Henrissat B."/>
            <person name="Grigoriev I.V."/>
            <person name="Hibbett D.S."/>
            <person name="Martin F."/>
        </authorList>
    </citation>
    <scope>NUCLEOTIDE SEQUENCE [LARGE SCALE GENOMIC DNA]</scope>
    <source>
        <strain evidence="2">LaAM-08-1</strain>
    </source>
</reference>
<evidence type="ECO:0000313" key="2">
    <source>
        <dbReference type="Proteomes" id="UP000054477"/>
    </source>
</evidence>
<evidence type="ECO:0000313" key="1">
    <source>
        <dbReference type="EMBL" id="KIJ91033.1"/>
    </source>
</evidence>
<dbReference type="SUPFAM" id="SSF50104">
    <property type="entry name" value="Translation proteins SH3-like domain"/>
    <property type="match status" value="1"/>
</dbReference>
<dbReference type="Proteomes" id="UP000054477">
    <property type="component" value="Unassembled WGS sequence"/>
</dbReference>
<dbReference type="EMBL" id="KN839066">
    <property type="protein sequence ID" value="KIJ91033.1"/>
    <property type="molecule type" value="Genomic_DNA"/>
</dbReference>
<name>A0A0C9WSL9_9AGAR</name>
<dbReference type="OrthoDB" id="3070974at2759"/>
<keyword evidence="2" id="KW-1185">Reference proteome</keyword>
<reference evidence="1 2" key="1">
    <citation type="submission" date="2014-04" db="EMBL/GenBank/DDBJ databases">
        <authorList>
            <consortium name="DOE Joint Genome Institute"/>
            <person name="Kuo A."/>
            <person name="Kohler A."/>
            <person name="Nagy L.G."/>
            <person name="Floudas D."/>
            <person name="Copeland A."/>
            <person name="Barry K.W."/>
            <person name="Cichocki N."/>
            <person name="Veneault-Fourrey C."/>
            <person name="LaButti K."/>
            <person name="Lindquist E.A."/>
            <person name="Lipzen A."/>
            <person name="Lundell T."/>
            <person name="Morin E."/>
            <person name="Murat C."/>
            <person name="Sun H."/>
            <person name="Tunlid A."/>
            <person name="Henrissat B."/>
            <person name="Grigoriev I.V."/>
            <person name="Hibbett D.S."/>
            <person name="Martin F."/>
            <person name="Nordberg H.P."/>
            <person name="Cantor M.N."/>
            <person name="Hua S.X."/>
        </authorList>
    </citation>
    <scope>NUCLEOTIDE SEQUENCE [LARGE SCALE GENOMIC DNA]</scope>
    <source>
        <strain evidence="1 2">LaAM-08-1</strain>
    </source>
</reference>
<dbReference type="HOGENOM" id="CLU_076404_0_0_1"/>
<dbReference type="InterPro" id="IPR014722">
    <property type="entry name" value="Rib_uL2_dom2"/>
</dbReference>
<gene>
    <name evidence="1" type="ORF">K443DRAFT_135571</name>
</gene>
<dbReference type="AlphaFoldDB" id="A0A0C9WSL9"/>